<dbReference type="CDD" id="cd02525">
    <property type="entry name" value="Succinoglycan_BP_ExoA"/>
    <property type="match status" value="1"/>
</dbReference>
<keyword evidence="2" id="KW-1133">Transmembrane helix</keyword>
<dbReference type="EC" id="2.4.-.-" evidence="4"/>
<evidence type="ECO:0000313" key="5">
    <source>
        <dbReference type="Proteomes" id="UP001565435"/>
    </source>
</evidence>
<feature type="transmembrane region" description="Helical" evidence="2">
    <location>
        <begin position="362"/>
        <end position="384"/>
    </location>
</feature>
<feature type="domain" description="Glycosyltransferase 2-like" evidence="3">
    <location>
        <begin position="59"/>
        <end position="225"/>
    </location>
</feature>
<dbReference type="GO" id="GO:0016757">
    <property type="term" value="F:glycosyltransferase activity"/>
    <property type="evidence" value="ECO:0007669"/>
    <property type="project" value="UniProtKB-KW"/>
</dbReference>
<sequence>MDGPQDQSPRSGRLGERPHLYAPSRPSARGYGKIEGVSKVLEILTPEGLPPLNEKPGVSFIMPVLNEAEHIEQAITTILAQEYDGDKEVVLALGPSTDDTNAIIESMAARDSRIQTVDNPQAATPIGLNLAIAATRHSVIIRVDAHSGLGADYTRQAIDTLRESKAANCGGLMLARGKTSFQKAVARAYMSPVGLGGPAYHSGDEAQEAESAYLGVYRREVFDHLGGFDEGIKRGQDWELNLRIRSAGGRIWFNPDMEVTYWPRGTWSKIAQQFWATGIWRAELIRRYGSQNSLRYFAPPLLVLGMSAAVIETLLQLSGTTKKWPKFLRRFTSLIHVPSFGYIAGILATASAAKDCGRRERFWFGIVLPTMHLCWGAGFLRGLITGAGTTKDSSR</sequence>
<dbReference type="PANTHER" id="PTHR43685">
    <property type="entry name" value="GLYCOSYLTRANSFERASE"/>
    <property type="match status" value="1"/>
</dbReference>
<dbReference type="InterPro" id="IPR050834">
    <property type="entry name" value="Glycosyltransf_2"/>
</dbReference>
<evidence type="ECO:0000259" key="3">
    <source>
        <dbReference type="Pfam" id="PF00535"/>
    </source>
</evidence>
<keyword evidence="4" id="KW-0808">Transferase</keyword>
<dbReference type="InterPro" id="IPR029044">
    <property type="entry name" value="Nucleotide-diphossugar_trans"/>
</dbReference>
<proteinExistence type="predicted"/>
<keyword evidence="2" id="KW-0472">Membrane</keyword>
<feature type="region of interest" description="Disordered" evidence="1">
    <location>
        <begin position="1"/>
        <end position="28"/>
    </location>
</feature>
<feature type="compositionally biased region" description="Polar residues" evidence="1">
    <location>
        <begin position="1"/>
        <end position="10"/>
    </location>
</feature>
<dbReference type="Pfam" id="PF00535">
    <property type="entry name" value="Glycos_transf_2"/>
    <property type="match status" value="1"/>
</dbReference>
<evidence type="ECO:0000313" key="4">
    <source>
        <dbReference type="EMBL" id="MEY9258623.1"/>
    </source>
</evidence>
<dbReference type="PANTHER" id="PTHR43685:SF2">
    <property type="entry name" value="GLYCOSYLTRANSFERASE 2-LIKE DOMAIN-CONTAINING PROTEIN"/>
    <property type="match status" value="1"/>
</dbReference>
<organism evidence="4 5">
    <name type="scientific">Brevibacterium epidermidis</name>
    <dbReference type="NCBI Taxonomy" id="1698"/>
    <lineage>
        <taxon>Bacteria</taxon>
        <taxon>Bacillati</taxon>
        <taxon>Actinomycetota</taxon>
        <taxon>Actinomycetes</taxon>
        <taxon>Micrococcales</taxon>
        <taxon>Brevibacteriaceae</taxon>
        <taxon>Brevibacterium</taxon>
    </lineage>
</organism>
<keyword evidence="2" id="KW-0812">Transmembrane</keyword>
<comment type="caution">
    <text evidence="4">The sequence shown here is derived from an EMBL/GenBank/DDBJ whole genome shotgun (WGS) entry which is preliminary data.</text>
</comment>
<keyword evidence="5" id="KW-1185">Reference proteome</keyword>
<name>A0ABV4EJA2_BREEP</name>
<keyword evidence="4" id="KW-0328">Glycosyltransferase</keyword>
<accession>A0ABV4EJA2</accession>
<protein>
    <submittedName>
        <fullName evidence="4">Succinoglycan biosynthesis protein ExoA</fullName>
        <ecNumber evidence="4">2.4.-.-</ecNumber>
    </submittedName>
</protein>
<dbReference type="EMBL" id="JBGBYS010000007">
    <property type="protein sequence ID" value="MEY9258623.1"/>
    <property type="molecule type" value="Genomic_DNA"/>
</dbReference>
<evidence type="ECO:0000256" key="1">
    <source>
        <dbReference type="SAM" id="MobiDB-lite"/>
    </source>
</evidence>
<dbReference type="Gene3D" id="3.90.550.10">
    <property type="entry name" value="Spore Coat Polysaccharide Biosynthesis Protein SpsA, Chain A"/>
    <property type="match status" value="1"/>
</dbReference>
<dbReference type="Proteomes" id="UP001565435">
    <property type="component" value="Unassembled WGS sequence"/>
</dbReference>
<dbReference type="InterPro" id="IPR001173">
    <property type="entry name" value="Glyco_trans_2-like"/>
</dbReference>
<feature type="transmembrane region" description="Helical" evidence="2">
    <location>
        <begin position="327"/>
        <end position="350"/>
    </location>
</feature>
<dbReference type="SUPFAM" id="SSF53448">
    <property type="entry name" value="Nucleotide-diphospho-sugar transferases"/>
    <property type="match status" value="1"/>
</dbReference>
<feature type="transmembrane region" description="Helical" evidence="2">
    <location>
        <begin position="296"/>
        <end position="315"/>
    </location>
</feature>
<evidence type="ECO:0000256" key="2">
    <source>
        <dbReference type="SAM" id="Phobius"/>
    </source>
</evidence>
<reference evidence="4 5" key="1">
    <citation type="submission" date="2024-07" db="EMBL/GenBank/DDBJ databases">
        <title>Mealworm larvae gut microbial communities from Newark, Delaware, USA.</title>
        <authorList>
            <person name="Blenner M."/>
        </authorList>
    </citation>
    <scope>NUCLEOTIDE SEQUENCE [LARGE SCALE GENOMIC DNA]</scope>
    <source>
        <strain evidence="4 5">UD i117</strain>
    </source>
</reference>
<gene>
    <name evidence="4" type="ORF">ABH903_001644</name>
</gene>